<dbReference type="Proteomes" id="UP000310158">
    <property type="component" value="Unassembled WGS sequence"/>
</dbReference>
<organism evidence="1 2">
    <name type="scientific">Bondarzewia mesenterica</name>
    <dbReference type="NCBI Taxonomy" id="1095465"/>
    <lineage>
        <taxon>Eukaryota</taxon>
        <taxon>Fungi</taxon>
        <taxon>Dikarya</taxon>
        <taxon>Basidiomycota</taxon>
        <taxon>Agaricomycotina</taxon>
        <taxon>Agaricomycetes</taxon>
        <taxon>Russulales</taxon>
        <taxon>Bondarzewiaceae</taxon>
        <taxon>Bondarzewia</taxon>
    </lineage>
</organism>
<evidence type="ECO:0000313" key="1">
    <source>
        <dbReference type="EMBL" id="THH11238.1"/>
    </source>
</evidence>
<gene>
    <name evidence="1" type="ORF">EW146_g8116</name>
</gene>
<name>A0A4S4LIR5_9AGAM</name>
<evidence type="ECO:0000313" key="2">
    <source>
        <dbReference type="Proteomes" id="UP000310158"/>
    </source>
</evidence>
<sequence length="651" mass="71500">MGWSTLPYPTISHLSQLARTKCRLDFKACFARALVSAVPRSQDTGSSPCQFAARLPCVCFGHCRSLESAYAAYKNPSTTLCVIQRLPPTIIMSAIPGTLAEYDMILSISEAAIDAQLAVLFNTPNPTNFDVNLIPNVMKLGYISYNQKTGKYQPSKVGVTANIQCPTVEITDLGDGATKWRSIRLVIHMDSGSLTYWDVSGSDPELDHLDVSGWTVSWVAQLGSRDIQNIEEEAMHPGAKKAIDNVFKEVPHEDYLVSSLFCLFESTRVANSFSLKDQNGNQVKSDSVAGAFLNSLIITYKNLDPTQYPYVLGYGISQKIPRPVTGTPLFCPSKFYFSTTPYTGDGSQATLNFCMVNGNDHSSNDPLVDPEQNPSAGVFSEPFVYTTRAVNLKSDGTFAVSDILFYTHWLKPTILDPFVNVGKKLSNNAKSTNYEVKYSSGRGTADSSTYQSWSSDWIESGNWFTGKHEHKFSGNSSVTIDWSSVLQSRPQGDIPVSQKRDLNVNVKGTIYNRMDLRQPTLFGHLDEGYVDATTDWDFSLLIQSANDGKWSVTRTTWNVPGTTTQGKHLTVWAYLEAALALFSGDVLNLLTVLLAGMGSLPDDTFDGIGSQLQSISTALIMPAGDVYTFLGLDCDGEGNLYSHIKYKTIIS</sequence>
<dbReference type="EMBL" id="SGPL01000525">
    <property type="protein sequence ID" value="THH11238.1"/>
    <property type="molecule type" value="Genomic_DNA"/>
</dbReference>
<accession>A0A4S4LIR5</accession>
<dbReference type="OrthoDB" id="3213330at2759"/>
<protein>
    <submittedName>
        <fullName evidence="1">Uncharacterized protein</fullName>
    </submittedName>
</protein>
<comment type="caution">
    <text evidence="1">The sequence shown here is derived from an EMBL/GenBank/DDBJ whole genome shotgun (WGS) entry which is preliminary data.</text>
</comment>
<keyword evidence="2" id="KW-1185">Reference proteome</keyword>
<reference evidence="1 2" key="1">
    <citation type="submission" date="2019-02" db="EMBL/GenBank/DDBJ databases">
        <title>Genome sequencing of the rare red list fungi Bondarzewia mesenterica.</title>
        <authorList>
            <person name="Buettner E."/>
            <person name="Kellner H."/>
        </authorList>
    </citation>
    <scope>NUCLEOTIDE SEQUENCE [LARGE SCALE GENOMIC DNA]</scope>
    <source>
        <strain evidence="1 2">DSM 108281</strain>
    </source>
</reference>
<proteinExistence type="predicted"/>
<dbReference type="AlphaFoldDB" id="A0A4S4LIR5"/>